<evidence type="ECO:0000259" key="5">
    <source>
        <dbReference type="PROSITE" id="PS50921"/>
    </source>
</evidence>
<reference evidence="6 7" key="1">
    <citation type="submission" date="2023-06" db="EMBL/GenBank/DDBJ databases">
        <authorList>
            <person name="Oyuntsetseg B."/>
            <person name="Kim S.B."/>
        </authorList>
    </citation>
    <scope>NUCLEOTIDE SEQUENCE [LARGE SCALE GENOMIC DNA]</scope>
    <source>
        <strain evidence="6 7">2-15</strain>
    </source>
</reference>
<dbReference type="EMBL" id="CP127294">
    <property type="protein sequence ID" value="WIX75439.1"/>
    <property type="molecule type" value="Genomic_DNA"/>
</dbReference>
<dbReference type="SUPFAM" id="SSF52172">
    <property type="entry name" value="CheY-like"/>
    <property type="match status" value="1"/>
</dbReference>
<dbReference type="InterPro" id="IPR036388">
    <property type="entry name" value="WH-like_DNA-bd_sf"/>
</dbReference>
<dbReference type="GO" id="GO:0016301">
    <property type="term" value="F:kinase activity"/>
    <property type="evidence" value="ECO:0007669"/>
    <property type="project" value="UniProtKB-KW"/>
</dbReference>
<dbReference type="KEGG" id="acab:QRX50_28440"/>
<evidence type="ECO:0000256" key="1">
    <source>
        <dbReference type="ARBA" id="ARBA00022679"/>
    </source>
</evidence>
<proteinExistence type="predicted"/>
<evidence type="ECO:0000256" key="2">
    <source>
        <dbReference type="ARBA" id="ARBA00022777"/>
    </source>
</evidence>
<dbReference type="InterPro" id="IPR011006">
    <property type="entry name" value="CheY-like_superfamily"/>
</dbReference>
<dbReference type="InterPro" id="IPR003018">
    <property type="entry name" value="GAF"/>
</dbReference>
<dbReference type="Gene3D" id="3.30.450.40">
    <property type="match status" value="1"/>
</dbReference>
<feature type="domain" description="ANTAR" evidence="5">
    <location>
        <begin position="178"/>
        <end position="239"/>
    </location>
</feature>
<dbReference type="PIRSF" id="PIRSF036625">
    <property type="entry name" value="GAF_ANTAR"/>
    <property type="match status" value="1"/>
</dbReference>
<dbReference type="Pfam" id="PF03861">
    <property type="entry name" value="ANTAR"/>
    <property type="match status" value="1"/>
</dbReference>
<dbReference type="InterPro" id="IPR012074">
    <property type="entry name" value="GAF_ANTAR"/>
</dbReference>
<gene>
    <name evidence="6" type="ORF">QRX50_28440</name>
</gene>
<dbReference type="RefSeq" id="WP_285966211.1">
    <property type="nucleotide sequence ID" value="NZ_CP127294.1"/>
</dbReference>
<dbReference type="Pfam" id="PF13185">
    <property type="entry name" value="GAF_2"/>
    <property type="match status" value="1"/>
</dbReference>
<evidence type="ECO:0000256" key="3">
    <source>
        <dbReference type="ARBA" id="ARBA00023015"/>
    </source>
</evidence>
<dbReference type="SUPFAM" id="SSF55781">
    <property type="entry name" value="GAF domain-like"/>
    <property type="match status" value="1"/>
</dbReference>
<keyword evidence="7" id="KW-1185">Reference proteome</keyword>
<dbReference type="PROSITE" id="PS50921">
    <property type="entry name" value="ANTAR"/>
    <property type="match status" value="1"/>
</dbReference>
<protein>
    <submittedName>
        <fullName evidence="6">GAF and ANTAR domain-containing protein</fullName>
    </submittedName>
</protein>
<dbReference type="InterPro" id="IPR005561">
    <property type="entry name" value="ANTAR"/>
</dbReference>
<evidence type="ECO:0000313" key="6">
    <source>
        <dbReference type="EMBL" id="WIX75439.1"/>
    </source>
</evidence>
<dbReference type="GO" id="GO:0003723">
    <property type="term" value="F:RNA binding"/>
    <property type="evidence" value="ECO:0007669"/>
    <property type="project" value="InterPro"/>
</dbReference>
<dbReference type="AlphaFoldDB" id="A0A9Y2I9F3"/>
<accession>A0A9Y2I9F3</accession>
<dbReference type="Gene3D" id="1.10.10.10">
    <property type="entry name" value="Winged helix-like DNA-binding domain superfamily/Winged helix DNA-binding domain"/>
    <property type="match status" value="1"/>
</dbReference>
<keyword evidence="1" id="KW-0808">Transferase</keyword>
<dbReference type="SMART" id="SM01012">
    <property type="entry name" value="ANTAR"/>
    <property type="match status" value="1"/>
</dbReference>
<keyword evidence="3" id="KW-0805">Transcription regulation</keyword>
<dbReference type="InterPro" id="IPR029016">
    <property type="entry name" value="GAF-like_dom_sf"/>
</dbReference>
<keyword evidence="4" id="KW-0804">Transcription</keyword>
<evidence type="ECO:0000313" key="7">
    <source>
        <dbReference type="Proteomes" id="UP001236014"/>
    </source>
</evidence>
<name>A0A9Y2I9F3_9PSEU</name>
<keyword evidence="2" id="KW-0418">Kinase</keyword>
<dbReference type="Proteomes" id="UP001236014">
    <property type="component" value="Chromosome"/>
</dbReference>
<organism evidence="6 7">
    <name type="scientific">Amycolatopsis carbonis</name>
    <dbReference type="NCBI Taxonomy" id="715471"/>
    <lineage>
        <taxon>Bacteria</taxon>
        <taxon>Bacillati</taxon>
        <taxon>Actinomycetota</taxon>
        <taxon>Actinomycetes</taxon>
        <taxon>Pseudonocardiales</taxon>
        <taxon>Pseudonocardiaceae</taxon>
        <taxon>Amycolatopsis</taxon>
    </lineage>
</organism>
<sequence>MGTKGEMGEVAAVGDRERRMIRTFVSMADTLVDEYDVTDLLDILAQRCVELLEVGAAGLMLADERGSLEVRASSTEQDGLRELVKLGVDEGPGVACFRSGVAVHATTIGADSQRWPRFAAAARRAGFASVHSLPLRLRGLTIGALNLFGRANVPAEDLELAQGLADTATIGILQERAIRRGEVLSDQLQSALSSRVVIEQAKGVLSISGRLSMADAFTALRQYARSHNTRLGEVARSLAEGELDPAVVLTRVSGKN</sequence>
<evidence type="ECO:0000256" key="4">
    <source>
        <dbReference type="ARBA" id="ARBA00023163"/>
    </source>
</evidence>